<sequence>MKNKLQDLTNHLFAQLERLNDDGLKEERLKDEIARAGAMTSVAGQILASGRLAIDAQRVAYDCALSKNPAAPALLGLDQMTREGRD</sequence>
<gene>
    <name evidence="1" type="ORF">ACFSJC_09445</name>
</gene>
<comment type="caution">
    <text evidence="1">The sequence shown here is derived from an EMBL/GenBank/DDBJ whole genome shotgun (WGS) entry which is preliminary data.</text>
</comment>
<reference evidence="2" key="1">
    <citation type="journal article" date="2019" name="Int. J. Syst. Evol. Microbiol.">
        <title>The Global Catalogue of Microorganisms (GCM) 10K type strain sequencing project: providing services to taxonomists for standard genome sequencing and annotation.</title>
        <authorList>
            <consortium name="The Broad Institute Genomics Platform"/>
            <consortium name="The Broad Institute Genome Sequencing Center for Infectious Disease"/>
            <person name="Wu L."/>
            <person name="Ma J."/>
        </authorList>
    </citation>
    <scope>NUCLEOTIDE SEQUENCE [LARGE SCALE GENOMIC DNA]</scope>
    <source>
        <strain evidence="2">KACC 12597</strain>
    </source>
</reference>
<dbReference type="EMBL" id="JBHUHX010000018">
    <property type="protein sequence ID" value="MFD2112062.1"/>
    <property type="molecule type" value="Genomic_DNA"/>
</dbReference>
<evidence type="ECO:0008006" key="3">
    <source>
        <dbReference type="Google" id="ProtNLM"/>
    </source>
</evidence>
<accession>A0ABW4Y7D1</accession>
<evidence type="ECO:0000313" key="1">
    <source>
        <dbReference type="EMBL" id="MFD2112062.1"/>
    </source>
</evidence>
<proteinExistence type="predicted"/>
<dbReference type="RefSeq" id="WP_386026025.1">
    <property type="nucleotide sequence ID" value="NZ_JBHUHX010000018.1"/>
</dbReference>
<protein>
    <recommendedName>
        <fullName evidence="3">Phage protein</fullName>
    </recommendedName>
</protein>
<dbReference type="Proteomes" id="UP001597337">
    <property type="component" value="Unassembled WGS sequence"/>
</dbReference>
<organism evidence="1 2">
    <name type="scientific">Thiorhodococcus fuscus</name>
    <dbReference type="NCBI Taxonomy" id="527200"/>
    <lineage>
        <taxon>Bacteria</taxon>
        <taxon>Pseudomonadati</taxon>
        <taxon>Pseudomonadota</taxon>
        <taxon>Gammaproteobacteria</taxon>
        <taxon>Chromatiales</taxon>
        <taxon>Chromatiaceae</taxon>
        <taxon>Thiorhodococcus</taxon>
    </lineage>
</organism>
<name>A0ABW4Y7D1_9GAMM</name>
<keyword evidence="2" id="KW-1185">Reference proteome</keyword>
<evidence type="ECO:0000313" key="2">
    <source>
        <dbReference type="Proteomes" id="UP001597337"/>
    </source>
</evidence>